<keyword evidence="4" id="KW-1185">Reference proteome</keyword>
<name>A0A1E4T585_9ASCO</name>
<keyword evidence="2 3" id="KW-0808">Transferase</keyword>
<dbReference type="GO" id="GO:0016757">
    <property type="term" value="F:glycosyltransferase activity"/>
    <property type="evidence" value="ECO:0007669"/>
    <property type="project" value="UniProtKB-KW"/>
</dbReference>
<dbReference type="EMBL" id="KV453849">
    <property type="protein sequence ID" value="ODV86828.1"/>
    <property type="molecule type" value="Genomic_DNA"/>
</dbReference>
<gene>
    <name evidence="3" type="ORF">CANARDRAFT_196292</name>
</gene>
<sequence length="463" mass="55002">MRHGSDSYSTNKKIKKSRSYFASTDHHDYLNTKIAAKHENLGFGRSDHKMKHKPGFPPSPSNPGIFVIDDSDEESIQAQSSNFKVLSKPSSTSSIFNIFTKPKRKIYMILGRSPEVGIKHQKSKEYWFMEKMSLINKKHYSEKHGYELIVVNSLNDKIGLQQKRYQHEFREGWEKFDSLRKLMKQTSFQSKLNKDNDDVEEWFWYVDIHTLIMEPDLSLDEVVFKNFDYMYRDLKYFNPNNLIIDEELNQYRLGSSLKETNDLNAVDLIVSQDCNGINLNSFLIKKSDWSDLLLDLIWDPVIYKQMHVKWVKSGNEQKYGFRLSSDEYDSNSYNNDIEEKNCLEYLFNTQSWIRSKIGFMPIRAFNSLSKDFCTSNDDLLDVDDLASDAEISKKKKKSGRSYKLTKDYLSNEQNFHYQEEDRDFLINYMNCEKYHNCWDRFQEFTGIYEDLHKSWFKKIFFFL</sequence>
<dbReference type="OrthoDB" id="205108at2759"/>
<organism evidence="3 4">
    <name type="scientific">[Candida] arabinofermentans NRRL YB-2248</name>
    <dbReference type="NCBI Taxonomy" id="983967"/>
    <lineage>
        <taxon>Eukaryota</taxon>
        <taxon>Fungi</taxon>
        <taxon>Dikarya</taxon>
        <taxon>Ascomycota</taxon>
        <taxon>Saccharomycotina</taxon>
        <taxon>Pichiomycetes</taxon>
        <taxon>Pichiales</taxon>
        <taxon>Pichiaceae</taxon>
        <taxon>Ogataea</taxon>
        <taxon>Ogataea/Candida clade</taxon>
    </lineage>
</organism>
<dbReference type="Proteomes" id="UP000094801">
    <property type="component" value="Unassembled WGS sequence"/>
</dbReference>
<dbReference type="GO" id="GO:0000139">
    <property type="term" value="C:Golgi membrane"/>
    <property type="evidence" value="ECO:0007669"/>
    <property type="project" value="TreeGrafter"/>
</dbReference>
<evidence type="ECO:0000313" key="4">
    <source>
        <dbReference type="Proteomes" id="UP000094801"/>
    </source>
</evidence>
<dbReference type="AlphaFoldDB" id="A0A1E4T585"/>
<dbReference type="Pfam" id="PF05637">
    <property type="entry name" value="Glyco_transf_34"/>
    <property type="match status" value="1"/>
</dbReference>
<keyword evidence="1" id="KW-0328">Glycosyltransferase</keyword>
<dbReference type="STRING" id="983967.A0A1E4T585"/>
<evidence type="ECO:0000313" key="3">
    <source>
        <dbReference type="EMBL" id="ODV86828.1"/>
    </source>
</evidence>
<reference evidence="4" key="1">
    <citation type="submission" date="2016-04" db="EMBL/GenBank/DDBJ databases">
        <title>Comparative genomics of biotechnologically important yeasts.</title>
        <authorList>
            <consortium name="DOE Joint Genome Institute"/>
            <person name="Riley R."/>
            <person name="Haridas S."/>
            <person name="Wolfe K.H."/>
            <person name="Lopes M.R."/>
            <person name="Hittinger C.T."/>
            <person name="Goker M."/>
            <person name="Salamov A."/>
            <person name="Wisecaver J."/>
            <person name="Long T.M."/>
            <person name="Aerts A.L."/>
            <person name="Barry K."/>
            <person name="Choi C."/>
            <person name="Clum A."/>
            <person name="Coughlan A.Y."/>
            <person name="Deshpande S."/>
            <person name="Douglass A.P."/>
            <person name="Hanson S.J."/>
            <person name="Klenk H.-P."/>
            <person name="Labutti K."/>
            <person name="Lapidus A."/>
            <person name="Lindquist E."/>
            <person name="Lipzen A."/>
            <person name="Meier-Kolthoff J.P."/>
            <person name="Ohm R.A."/>
            <person name="Otillar R.P."/>
            <person name="Pangilinan J."/>
            <person name="Peng Y."/>
            <person name="Rokas A."/>
            <person name="Rosa C.A."/>
            <person name="Scheuner C."/>
            <person name="Sibirny A.A."/>
            <person name="Slot J.C."/>
            <person name="Stielow J.B."/>
            <person name="Sun H."/>
            <person name="Kurtzman C.P."/>
            <person name="Blackwell M."/>
            <person name="Grigoriev I.V."/>
            <person name="Jeffries T.W."/>
        </authorList>
    </citation>
    <scope>NUCLEOTIDE SEQUENCE [LARGE SCALE GENOMIC DNA]</scope>
    <source>
        <strain evidence="4">NRRL YB-2248</strain>
    </source>
</reference>
<dbReference type="GO" id="GO:0006487">
    <property type="term" value="P:protein N-linked glycosylation"/>
    <property type="evidence" value="ECO:0007669"/>
    <property type="project" value="TreeGrafter"/>
</dbReference>
<evidence type="ECO:0000256" key="1">
    <source>
        <dbReference type="ARBA" id="ARBA00022676"/>
    </source>
</evidence>
<dbReference type="PANTHER" id="PTHR31306">
    <property type="entry name" value="ALPHA-1,6-MANNOSYLTRANSFERASE MNN11-RELATED"/>
    <property type="match status" value="1"/>
</dbReference>
<proteinExistence type="predicted"/>
<dbReference type="InterPro" id="IPR008630">
    <property type="entry name" value="Glyco_trans_34"/>
</dbReference>
<dbReference type="PANTHER" id="PTHR31306:SF8">
    <property type="entry name" value="GLYCOSYLTRANSFERASE FAMILY 34 PROTEIN"/>
    <property type="match status" value="1"/>
</dbReference>
<protein>
    <submittedName>
        <fullName evidence="3">Glycosyltransferase family 34 protein</fullName>
    </submittedName>
</protein>
<evidence type="ECO:0000256" key="2">
    <source>
        <dbReference type="ARBA" id="ARBA00022679"/>
    </source>
</evidence>
<accession>A0A1E4T585</accession>